<feature type="region of interest" description="Disordered" evidence="1">
    <location>
        <begin position="74"/>
        <end position="112"/>
    </location>
</feature>
<dbReference type="EMBL" id="JAFHKP010000013">
    <property type="protein sequence ID" value="KAG5483538.1"/>
    <property type="molecule type" value="Genomic_DNA"/>
</dbReference>
<keyword evidence="3" id="KW-1185">Reference proteome</keyword>
<dbReference type="KEGG" id="lenr:94175006"/>
<evidence type="ECO:0000313" key="3">
    <source>
        <dbReference type="Proteomes" id="UP000674179"/>
    </source>
</evidence>
<name>A0A836HVX1_LEIEN</name>
<dbReference type="RefSeq" id="XP_067694755.1">
    <property type="nucleotide sequence ID" value="XM_067839496.1"/>
</dbReference>
<dbReference type="OrthoDB" id="272551at2759"/>
<evidence type="ECO:0000313" key="2">
    <source>
        <dbReference type="EMBL" id="KAG5483538.1"/>
    </source>
</evidence>
<dbReference type="AlphaFoldDB" id="A0A836HVX1"/>
<proteinExistence type="predicted"/>
<dbReference type="GeneID" id="94175006"/>
<evidence type="ECO:0000256" key="1">
    <source>
        <dbReference type="SAM" id="MobiDB-lite"/>
    </source>
</evidence>
<protein>
    <submittedName>
        <fullName evidence="2">Uncharacterized protein</fullName>
    </submittedName>
</protein>
<gene>
    <name evidence="2" type="ORF">CUR178_07860</name>
</gene>
<dbReference type="Proteomes" id="UP000674179">
    <property type="component" value="Chromosome 13"/>
</dbReference>
<organism evidence="2 3">
    <name type="scientific">Leishmania enriettii</name>
    <dbReference type="NCBI Taxonomy" id="5663"/>
    <lineage>
        <taxon>Eukaryota</taxon>
        <taxon>Discoba</taxon>
        <taxon>Euglenozoa</taxon>
        <taxon>Kinetoplastea</taxon>
        <taxon>Metakinetoplastina</taxon>
        <taxon>Trypanosomatida</taxon>
        <taxon>Trypanosomatidae</taxon>
        <taxon>Leishmaniinae</taxon>
        <taxon>Leishmania</taxon>
    </lineage>
</organism>
<accession>A0A836HVX1</accession>
<reference evidence="2 3" key="1">
    <citation type="submission" date="2021-02" db="EMBL/GenBank/DDBJ databases">
        <title>Leishmania (Mundinia) enrietti genome sequencing and assembly.</title>
        <authorList>
            <person name="Almutairi H."/>
            <person name="Gatherer D."/>
        </authorList>
    </citation>
    <scope>NUCLEOTIDE SEQUENCE [LARGE SCALE GENOMIC DNA]</scope>
    <source>
        <strain evidence="2">CUR178</strain>
    </source>
</reference>
<comment type="caution">
    <text evidence="2">The sequence shown here is derived from an EMBL/GenBank/DDBJ whole genome shotgun (WGS) entry which is preliminary data.</text>
</comment>
<sequence length="112" mass="12221">MKKLQIDPKSYDTRLCVLCTVFVCKKFKKPTIIASSDPVVLQMAEVLQLPTCEPVDIANCGDLLGPAAYVAPKTPVVTPKPEPHRQSHHCAGARQGAEATNDLRRTNHGMGR</sequence>